<sequence length="66" mass="7510">MAIRAPFHRGALFKKKPAFRFAKRGGLDSTLLSRVVFDLSILPAASRESATTQLRLRSKKGRLRRR</sequence>
<protein>
    <submittedName>
        <fullName evidence="1">Uncharacterized protein</fullName>
    </submittedName>
</protein>
<proteinExistence type="predicted"/>
<gene>
    <name evidence="1" type="ORF">A3D67_00650</name>
</gene>
<comment type="caution">
    <text evidence="1">The sequence shown here is derived from an EMBL/GenBank/DDBJ whole genome shotgun (WGS) entry which is preliminary data.</text>
</comment>
<organism evidence="1 2">
    <name type="scientific">Candidatus Lloydbacteria bacterium RIFCSPHIGHO2_02_FULL_51_22</name>
    <dbReference type="NCBI Taxonomy" id="1798663"/>
    <lineage>
        <taxon>Bacteria</taxon>
        <taxon>Candidatus Lloydiibacteriota</taxon>
    </lineage>
</organism>
<evidence type="ECO:0000313" key="2">
    <source>
        <dbReference type="Proteomes" id="UP000178099"/>
    </source>
</evidence>
<name>A0A1G2DFH8_9BACT</name>
<accession>A0A1G2DFH8</accession>
<dbReference type="EMBL" id="MHLN01000005">
    <property type="protein sequence ID" value="OGZ12404.1"/>
    <property type="molecule type" value="Genomic_DNA"/>
</dbReference>
<dbReference type="Proteomes" id="UP000178099">
    <property type="component" value="Unassembled WGS sequence"/>
</dbReference>
<evidence type="ECO:0000313" key="1">
    <source>
        <dbReference type="EMBL" id="OGZ12404.1"/>
    </source>
</evidence>
<dbReference type="AlphaFoldDB" id="A0A1G2DFH8"/>
<reference evidence="1 2" key="1">
    <citation type="journal article" date="2016" name="Nat. Commun.">
        <title>Thousands of microbial genomes shed light on interconnected biogeochemical processes in an aquifer system.</title>
        <authorList>
            <person name="Anantharaman K."/>
            <person name="Brown C.T."/>
            <person name="Hug L.A."/>
            <person name="Sharon I."/>
            <person name="Castelle C.J."/>
            <person name="Probst A.J."/>
            <person name="Thomas B.C."/>
            <person name="Singh A."/>
            <person name="Wilkins M.J."/>
            <person name="Karaoz U."/>
            <person name="Brodie E.L."/>
            <person name="Williams K.H."/>
            <person name="Hubbard S.S."/>
            <person name="Banfield J.F."/>
        </authorList>
    </citation>
    <scope>NUCLEOTIDE SEQUENCE [LARGE SCALE GENOMIC DNA]</scope>
</reference>